<gene>
    <name evidence="4" type="ORF">I2492_19080</name>
    <name evidence="3" type="ORF">I2493_19075</name>
</gene>
<dbReference type="Proteomes" id="UP000807542">
    <property type="component" value="Unassembled WGS sequence"/>
</dbReference>
<dbReference type="PANTHER" id="PTHR43736">
    <property type="entry name" value="ADP-RIBOSE PYROPHOSPHATASE"/>
    <property type="match status" value="1"/>
</dbReference>
<comment type="caution">
    <text evidence="4">The sequence shown here is derived from an EMBL/GenBank/DDBJ whole genome shotgun (WGS) entry which is preliminary data.</text>
</comment>
<dbReference type="CDD" id="cd18873">
    <property type="entry name" value="NUDIX_NadM_like"/>
    <property type="match status" value="1"/>
</dbReference>
<sequence>MQSEQEFLKHYDSSKFPSPIVTVDSVLFTLKDEALCVLLVKRANHPQQGYWGLPGGFIDMLRDETIYQTAIRKIVEKTGVTPAYLEQLETFSGAERDPRGWSLTTAYFALIAYQNCQTQIEDVLDAQWWPVKQVPSIKEIAFDHQHIIEKAIYRLEQKTLYSMLPVYCLPDEFTLSELQTVIETILDKPIQRKSLVRRFDASGIFEETGKFAATGSRQAKIYRKKDNVDIQNFSRNLGAD</sequence>
<dbReference type="GO" id="GO:0016787">
    <property type="term" value="F:hydrolase activity"/>
    <property type="evidence" value="ECO:0007669"/>
    <property type="project" value="UniProtKB-KW"/>
</dbReference>
<dbReference type="Gene3D" id="1.10.10.10">
    <property type="entry name" value="Winged helix-like DNA-binding domain superfamily/Winged helix DNA-binding domain"/>
    <property type="match status" value="1"/>
</dbReference>
<evidence type="ECO:0000313" key="5">
    <source>
        <dbReference type="Proteomes" id="UP000807542"/>
    </source>
</evidence>
<dbReference type="EMBL" id="JADRCQ010000012">
    <property type="protein sequence ID" value="MBK5075106.1"/>
    <property type="molecule type" value="Genomic_DNA"/>
</dbReference>
<evidence type="ECO:0000259" key="2">
    <source>
        <dbReference type="PROSITE" id="PS51462"/>
    </source>
</evidence>
<comment type="cofactor">
    <cofactor evidence="1">
        <name>Mg(2+)</name>
        <dbReference type="ChEBI" id="CHEBI:18420"/>
    </cofactor>
</comment>
<protein>
    <submittedName>
        <fullName evidence="4">NUDIX hydrolase</fullName>
    </submittedName>
</protein>
<keyword evidence="6" id="KW-1185">Reference proteome</keyword>
<dbReference type="InterPro" id="IPR036390">
    <property type="entry name" value="WH_DNA-bd_sf"/>
</dbReference>
<dbReference type="SUPFAM" id="SSF55811">
    <property type="entry name" value="Nudix"/>
    <property type="match status" value="1"/>
</dbReference>
<organism evidence="4 5">
    <name type="scientific">Limnobaculum xujianqingii</name>
    <dbReference type="NCBI Taxonomy" id="2738837"/>
    <lineage>
        <taxon>Bacteria</taxon>
        <taxon>Pseudomonadati</taxon>
        <taxon>Pseudomonadota</taxon>
        <taxon>Gammaproteobacteria</taxon>
        <taxon>Enterobacterales</taxon>
        <taxon>Budviciaceae</taxon>
        <taxon>Limnobaculum</taxon>
    </lineage>
</organism>
<dbReference type="PROSITE" id="PS51462">
    <property type="entry name" value="NUDIX"/>
    <property type="match status" value="1"/>
</dbReference>
<dbReference type="EMBL" id="JADRCP010000012">
    <property type="protein sequence ID" value="MBK5178416.1"/>
    <property type="molecule type" value="Genomic_DNA"/>
</dbReference>
<dbReference type="InterPro" id="IPR000086">
    <property type="entry name" value="NUDIX_hydrolase_dom"/>
</dbReference>
<dbReference type="Proteomes" id="UP001296969">
    <property type="component" value="Unassembled WGS sequence"/>
</dbReference>
<evidence type="ECO:0000313" key="4">
    <source>
        <dbReference type="EMBL" id="MBK5178416.1"/>
    </source>
</evidence>
<reference evidence="4 6" key="1">
    <citation type="submission" date="2020-11" db="EMBL/GenBank/DDBJ databases">
        <title>Insectihabitans protaetiae gen. nov. sp. nov. and Insectihabitans allomyrinae sp. nov., isolated from larvae of Protaetia brevitarsis seulensis and Allomyrina dichotoma, respectively.</title>
        <authorList>
            <person name="Lee S.D."/>
            <person name="Byeon Y.-S."/>
            <person name="Kim S.-M."/>
            <person name="Yang H.L."/>
            <person name="Kim I.S."/>
        </authorList>
    </citation>
    <scope>NUCLEOTIDE SEQUENCE</scope>
    <source>
        <strain evidence="4">CWB-B4</strain>
        <strain evidence="3 6">CWB-B43</strain>
    </source>
</reference>
<evidence type="ECO:0000256" key="1">
    <source>
        <dbReference type="ARBA" id="ARBA00001946"/>
    </source>
</evidence>
<dbReference type="Pfam" id="PF21906">
    <property type="entry name" value="WHD_NrtR"/>
    <property type="match status" value="1"/>
</dbReference>
<name>A0A9D7G0D1_9GAMM</name>
<dbReference type="PANTHER" id="PTHR43736:SF4">
    <property type="entry name" value="SLR1690 PROTEIN"/>
    <property type="match status" value="1"/>
</dbReference>
<evidence type="ECO:0000313" key="6">
    <source>
        <dbReference type="Proteomes" id="UP001296969"/>
    </source>
</evidence>
<keyword evidence="4" id="KW-0378">Hydrolase</keyword>
<dbReference type="InterPro" id="IPR015797">
    <property type="entry name" value="NUDIX_hydrolase-like_dom_sf"/>
</dbReference>
<dbReference type="AlphaFoldDB" id="A0A9D7G0D1"/>
<accession>A0A9D7G0D1</accession>
<dbReference type="RefSeq" id="WP_228399462.1">
    <property type="nucleotide sequence ID" value="NZ_JADRCP010000012.1"/>
</dbReference>
<evidence type="ECO:0000313" key="3">
    <source>
        <dbReference type="EMBL" id="MBK5075106.1"/>
    </source>
</evidence>
<dbReference type="InterPro" id="IPR036388">
    <property type="entry name" value="WH-like_DNA-bd_sf"/>
</dbReference>
<dbReference type="InterPro" id="IPR054105">
    <property type="entry name" value="WHD_NrtR"/>
</dbReference>
<dbReference type="SUPFAM" id="SSF46785">
    <property type="entry name" value="Winged helix' DNA-binding domain"/>
    <property type="match status" value="1"/>
</dbReference>
<dbReference type="Gene3D" id="3.90.79.10">
    <property type="entry name" value="Nucleoside Triphosphate Pyrophosphohydrolase"/>
    <property type="match status" value="1"/>
</dbReference>
<proteinExistence type="predicted"/>
<dbReference type="Pfam" id="PF00293">
    <property type="entry name" value="NUDIX"/>
    <property type="match status" value="1"/>
</dbReference>
<feature type="domain" description="Nudix hydrolase" evidence="2">
    <location>
        <begin position="18"/>
        <end position="156"/>
    </location>
</feature>